<dbReference type="InterPro" id="IPR017441">
    <property type="entry name" value="Protein_kinase_ATP_BS"/>
</dbReference>
<evidence type="ECO:0000256" key="7">
    <source>
        <dbReference type="PROSITE-ProRule" id="PRU10141"/>
    </source>
</evidence>
<dbReference type="PANTHER" id="PTHR11584">
    <property type="entry name" value="SERINE/THREONINE PROTEIN KINASE"/>
    <property type="match status" value="1"/>
</dbReference>
<dbReference type="SMART" id="SM00220">
    <property type="entry name" value="S_TKc"/>
    <property type="match status" value="1"/>
</dbReference>
<gene>
    <name evidence="10" type="ORF">BU23DRAFT_604070</name>
</gene>
<dbReference type="PANTHER" id="PTHR11584:SF369">
    <property type="entry name" value="MITOGEN-ACTIVATED PROTEIN KINASE KINASE KINASE 19-RELATED"/>
    <property type="match status" value="1"/>
</dbReference>
<evidence type="ECO:0000256" key="5">
    <source>
        <dbReference type="ARBA" id="ARBA00022777"/>
    </source>
</evidence>
<dbReference type="CDD" id="cd00180">
    <property type="entry name" value="PKc"/>
    <property type="match status" value="1"/>
</dbReference>
<dbReference type="Pfam" id="PF00069">
    <property type="entry name" value="Pkinase"/>
    <property type="match status" value="1"/>
</dbReference>
<keyword evidence="6 7" id="KW-0067">ATP-binding</keyword>
<dbReference type="OrthoDB" id="4062651at2759"/>
<keyword evidence="11" id="KW-1185">Reference proteome</keyword>
<feature type="binding site" evidence="7">
    <location>
        <position position="259"/>
    </location>
    <ligand>
        <name>ATP</name>
        <dbReference type="ChEBI" id="CHEBI:30616"/>
    </ligand>
</feature>
<feature type="domain" description="Protein kinase" evidence="9">
    <location>
        <begin position="231"/>
        <end position="509"/>
    </location>
</feature>
<evidence type="ECO:0000313" key="10">
    <source>
        <dbReference type="EMBL" id="KAF1965655.1"/>
    </source>
</evidence>
<protein>
    <submittedName>
        <fullName evidence="10">Kinase-like protein</fullName>
    </submittedName>
</protein>
<feature type="compositionally biased region" description="Basic and acidic residues" evidence="8">
    <location>
        <begin position="120"/>
        <end position="130"/>
    </location>
</feature>
<dbReference type="Gene3D" id="3.30.200.20">
    <property type="entry name" value="Phosphorylase Kinase, domain 1"/>
    <property type="match status" value="1"/>
</dbReference>
<dbReference type="PROSITE" id="PS00107">
    <property type="entry name" value="PROTEIN_KINASE_ATP"/>
    <property type="match status" value="1"/>
</dbReference>
<sequence length="724" mass="82123">MDDEYDKEYVFVEKRRVEINALADEIVRDPQMMKDFNVTKVARQPKILPPAHARRSSRGYSKGTRKDDAGLAAGSFTKYAETRRKRAGTGEQNKSLEVESVSQKGVFLLASLPESTEQQDESKDQSEHGSDSPLLLNLNGRPSMTTIPVWAVLLESLGLEHPETLAAFETNGVTNAWFPFPRQTLKRLLEGHSIDSDFFRRQMKGLFPKWPDDASKDHYYHLALEDGDETMNPMRVLGEGGHGLVEEVKLSNGVVCVRKRISRPKTLKAQKVLFEAFAREVKVMSQVKNRHCVQLVGSYTDLDSVAILSLPVADMDLAALLETQVAPHSRAWNNLQRGIGCLCNALAYLHRNKIRHEDLKPQNVLLHGDNLLLTDFGFSLDFSDECVSTTTGRPSAWTVRYAAPEVLNFEPRNRATDMYSLGCIIIEMVSSLHRQRLQDIKTFWRSQGNGHISFALNENATRTWCAKIARESFESDILMGLCDTLLADKRLFRPTAEQVIDRLLDLDLVHGHKDAAQNPIRLWSCCMRSINNTSVRHKLSEATLGYLHPTLYDNFEYFLLDIDLKMIYSKSAGFTDQELDLLDQPDKNITSLGTWDPRDMDWASQALKYVAYGRTTIFKLWDGRIERAIRSFPDGVAHAVQSVSIVPIKHMITIQIRSQLNPALLPSPYGHTIQISILPVCLERFESFRCPFFMVSFRPDELPRTEPPEGLFNDGKVMDFTRDS</sequence>
<name>A0A6A5ULD3_9PLEO</name>
<organism evidence="10 11">
    <name type="scientific">Bimuria novae-zelandiae CBS 107.79</name>
    <dbReference type="NCBI Taxonomy" id="1447943"/>
    <lineage>
        <taxon>Eukaryota</taxon>
        <taxon>Fungi</taxon>
        <taxon>Dikarya</taxon>
        <taxon>Ascomycota</taxon>
        <taxon>Pezizomycotina</taxon>
        <taxon>Dothideomycetes</taxon>
        <taxon>Pleosporomycetidae</taxon>
        <taxon>Pleosporales</taxon>
        <taxon>Massarineae</taxon>
        <taxon>Didymosphaeriaceae</taxon>
        <taxon>Bimuria</taxon>
    </lineage>
</organism>
<feature type="region of interest" description="Disordered" evidence="8">
    <location>
        <begin position="114"/>
        <end position="138"/>
    </location>
</feature>
<keyword evidence="3" id="KW-0808">Transferase</keyword>
<feature type="region of interest" description="Disordered" evidence="8">
    <location>
        <begin position="43"/>
        <end position="75"/>
    </location>
</feature>
<evidence type="ECO:0000256" key="4">
    <source>
        <dbReference type="ARBA" id="ARBA00022741"/>
    </source>
</evidence>
<evidence type="ECO:0000259" key="9">
    <source>
        <dbReference type="PROSITE" id="PS50011"/>
    </source>
</evidence>
<evidence type="ECO:0000256" key="3">
    <source>
        <dbReference type="ARBA" id="ARBA00022679"/>
    </source>
</evidence>
<keyword evidence="4 7" id="KW-0547">Nucleotide-binding</keyword>
<dbReference type="GO" id="GO:0004674">
    <property type="term" value="F:protein serine/threonine kinase activity"/>
    <property type="evidence" value="ECO:0007669"/>
    <property type="project" value="UniProtKB-KW"/>
</dbReference>
<dbReference type="Gene3D" id="1.10.510.10">
    <property type="entry name" value="Transferase(Phosphotransferase) domain 1"/>
    <property type="match status" value="1"/>
</dbReference>
<dbReference type="PROSITE" id="PS50011">
    <property type="entry name" value="PROTEIN_KINASE_DOM"/>
    <property type="match status" value="1"/>
</dbReference>
<reference evidence="10" key="1">
    <citation type="journal article" date="2020" name="Stud. Mycol.">
        <title>101 Dothideomycetes genomes: a test case for predicting lifestyles and emergence of pathogens.</title>
        <authorList>
            <person name="Haridas S."/>
            <person name="Albert R."/>
            <person name="Binder M."/>
            <person name="Bloem J."/>
            <person name="Labutti K."/>
            <person name="Salamov A."/>
            <person name="Andreopoulos B."/>
            <person name="Baker S."/>
            <person name="Barry K."/>
            <person name="Bills G."/>
            <person name="Bluhm B."/>
            <person name="Cannon C."/>
            <person name="Castanera R."/>
            <person name="Culley D."/>
            <person name="Daum C."/>
            <person name="Ezra D."/>
            <person name="Gonzalez J."/>
            <person name="Henrissat B."/>
            <person name="Kuo A."/>
            <person name="Liang C."/>
            <person name="Lipzen A."/>
            <person name="Lutzoni F."/>
            <person name="Magnuson J."/>
            <person name="Mondo S."/>
            <person name="Nolan M."/>
            <person name="Ohm R."/>
            <person name="Pangilinan J."/>
            <person name="Park H.-J."/>
            <person name="Ramirez L."/>
            <person name="Alfaro M."/>
            <person name="Sun H."/>
            <person name="Tritt A."/>
            <person name="Yoshinaga Y."/>
            <person name="Zwiers L.-H."/>
            <person name="Turgeon B."/>
            <person name="Goodwin S."/>
            <person name="Spatafora J."/>
            <person name="Crous P."/>
            <person name="Grigoriev I."/>
        </authorList>
    </citation>
    <scope>NUCLEOTIDE SEQUENCE</scope>
    <source>
        <strain evidence="10">CBS 107.79</strain>
    </source>
</reference>
<keyword evidence="5 10" id="KW-0418">Kinase</keyword>
<comment type="similarity">
    <text evidence="1">Belongs to the protein kinase superfamily. STE Ser/Thr protein kinase family. MAP kinase kinase kinase subfamily.</text>
</comment>
<proteinExistence type="inferred from homology"/>
<dbReference type="EMBL" id="ML976758">
    <property type="protein sequence ID" value="KAF1965655.1"/>
    <property type="molecule type" value="Genomic_DNA"/>
</dbReference>
<dbReference type="Proteomes" id="UP000800036">
    <property type="component" value="Unassembled WGS sequence"/>
</dbReference>
<dbReference type="PROSITE" id="PS00108">
    <property type="entry name" value="PROTEIN_KINASE_ST"/>
    <property type="match status" value="1"/>
</dbReference>
<evidence type="ECO:0000313" key="11">
    <source>
        <dbReference type="Proteomes" id="UP000800036"/>
    </source>
</evidence>
<evidence type="ECO:0000256" key="1">
    <source>
        <dbReference type="ARBA" id="ARBA00006529"/>
    </source>
</evidence>
<evidence type="ECO:0000256" key="6">
    <source>
        <dbReference type="ARBA" id="ARBA00022840"/>
    </source>
</evidence>
<dbReference type="InterPro" id="IPR011009">
    <property type="entry name" value="Kinase-like_dom_sf"/>
</dbReference>
<keyword evidence="2" id="KW-0723">Serine/threonine-protein kinase</keyword>
<dbReference type="InterPro" id="IPR008271">
    <property type="entry name" value="Ser/Thr_kinase_AS"/>
</dbReference>
<dbReference type="InterPro" id="IPR000719">
    <property type="entry name" value="Prot_kinase_dom"/>
</dbReference>
<dbReference type="SUPFAM" id="SSF56112">
    <property type="entry name" value="Protein kinase-like (PK-like)"/>
    <property type="match status" value="1"/>
</dbReference>
<evidence type="ECO:0000256" key="8">
    <source>
        <dbReference type="SAM" id="MobiDB-lite"/>
    </source>
</evidence>
<dbReference type="GO" id="GO:0005524">
    <property type="term" value="F:ATP binding"/>
    <property type="evidence" value="ECO:0007669"/>
    <property type="project" value="UniProtKB-UniRule"/>
</dbReference>
<dbReference type="AlphaFoldDB" id="A0A6A5ULD3"/>
<accession>A0A6A5ULD3</accession>
<evidence type="ECO:0000256" key="2">
    <source>
        <dbReference type="ARBA" id="ARBA00022527"/>
    </source>
</evidence>